<evidence type="ECO:0000259" key="1">
    <source>
        <dbReference type="PROSITE" id="PS51201"/>
    </source>
</evidence>
<dbReference type="PANTHER" id="PTHR43833:SF7">
    <property type="entry name" value="KTR SYSTEM POTASSIUM UPTAKE PROTEIN C"/>
    <property type="match status" value="1"/>
</dbReference>
<dbReference type="InterPro" id="IPR006037">
    <property type="entry name" value="RCK_C"/>
</dbReference>
<dbReference type="GO" id="GO:0006813">
    <property type="term" value="P:potassium ion transport"/>
    <property type="evidence" value="ECO:0007669"/>
    <property type="project" value="InterPro"/>
</dbReference>
<dbReference type="STRING" id="362837.SCANT_v1c01180"/>
<dbReference type="InterPro" id="IPR036721">
    <property type="entry name" value="RCK_C_sf"/>
</dbReference>
<proteinExistence type="predicted"/>
<dbReference type="GO" id="GO:0008324">
    <property type="term" value="F:monoatomic cation transmembrane transporter activity"/>
    <property type="evidence" value="ECO:0007669"/>
    <property type="project" value="InterPro"/>
</dbReference>
<gene>
    <name evidence="3" type="primary">ktrA</name>
    <name evidence="3" type="ORF">SCANT_v1c01180</name>
</gene>
<protein>
    <submittedName>
        <fullName evidence="3">Potassium uptake protein KtrA</fullName>
    </submittedName>
</protein>
<dbReference type="OrthoDB" id="9776294at2"/>
<dbReference type="Gene3D" id="3.30.70.1450">
    <property type="entry name" value="Regulator of K+ conductance, C-terminal domain"/>
    <property type="match status" value="1"/>
</dbReference>
<sequence>MARKKSFAIFGANYFGLSVAQTLDERKQLIKIFDYDEERLNLYINQFESVEGVVLDATNKNALEKNGISQYDGVIVCFGGNMESSILTVLNLLDLGVENIIVKARDERHKRILLALGLEEDKVIIPDVITGKMVATKSLFDIESEVQSIDNEYVFTSITVYEEEIIDKSIFDAGLVSNKDFNIIQIKRNGKTILPDEYTILKEGDILGVYAKNNVVNDLVLKIRGEQEIDE</sequence>
<dbReference type="Pfam" id="PF02254">
    <property type="entry name" value="TrkA_N"/>
    <property type="match status" value="1"/>
</dbReference>
<dbReference type="Proteomes" id="UP000063919">
    <property type="component" value="Chromosome"/>
</dbReference>
<feature type="domain" description="RCK N-terminal" evidence="1">
    <location>
        <begin position="4"/>
        <end position="130"/>
    </location>
</feature>
<keyword evidence="4" id="KW-1185">Reference proteome</keyword>
<name>A0A0M3SJ30_9MOLU</name>
<evidence type="ECO:0000259" key="2">
    <source>
        <dbReference type="PROSITE" id="PS51202"/>
    </source>
</evidence>
<dbReference type="PROSITE" id="PS51202">
    <property type="entry name" value="RCK_C"/>
    <property type="match status" value="1"/>
</dbReference>
<dbReference type="AlphaFoldDB" id="A0A0M3SJ30"/>
<dbReference type="InterPro" id="IPR050721">
    <property type="entry name" value="Trk_Ktr_HKT_K-transport"/>
</dbReference>
<reference evidence="3 4" key="1">
    <citation type="journal article" date="2015" name="Genome Announc.">
        <title>Complete Genome Sequence of Spiroplasma cantharicola CC-1T (DSM 21588), a Bacterium Isolated from Soldier Beetle (Cantharis carolinus).</title>
        <authorList>
            <person name="Lo W.S."/>
            <person name="Liu P.Y."/>
            <person name="Kuo C.H."/>
        </authorList>
    </citation>
    <scope>NUCLEOTIDE SEQUENCE [LARGE SCALE GENOMIC DNA]</scope>
    <source>
        <strain evidence="3 4">CC-1</strain>
    </source>
</reference>
<dbReference type="PANTHER" id="PTHR43833">
    <property type="entry name" value="POTASSIUM CHANNEL PROTEIN 2-RELATED-RELATED"/>
    <property type="match status" value="1"/>
</dbReference>
<dbReference type="InterPro" id="IPR036291">
    <property type="entry name" value="NAD(P)-bd_dom_sf"/>
</dbReference>
<dbReference type="EMBL" id="CP012622">
    <property type="protein sequence ID" value="ALD66028.1"/>
    <property type="molecule type" value="Genomic_DNA"/>
</dbReference>
<accession>A0A0M3SJ30</accession>
<dbReference type="PROSITE" id="PS51201">
    <property type="entry name" value="RCK_N"/>
    <property type="match status" value="1"/>
</dbReference>
<evidence type="ECO:0000313" key="4">
    <source>
        <dbReference type="Proteomes" id="UP000063919"/>
    </source>
</evidence>
<dbReference type="Pfam" id="PF02080">
    <property type="entry name" value="TrkA_C"/>
    <property type="match status" value="1"/>
</dbReference>
<dbReference type="KEGG" id="scj:SCANT_v1c01180"/>
<dbReference type="SUPFAM" id="SSF51735">
    <property type="entry name" value="NAD(P)-binding Rossmann-fold domains"/>
    <property type="match status" value="1"/>
</dbReference>
<dbReference type="Gene3D" id="3.40.50.720">
    <property type="entry name" value="NAD(P)-binding Rossmann-like Domain"/>
    <property type="match status" value="1"/>
</dbReference>
<evidence type="ECO:0000313" key="3">
    <source>
        <dbReference type="EMBL" id="ALD66028.1"/>
    </source>
</evidence>
<dbReference type="RefSeq" id="WP_053945805.1">
    <property type="nucleotide sequence ID" value="NZ_CP012622.1"/>
</dbReference>
<feature type="domain" description="RCK C-terminal" evidence="2">
    <location>
        <begin position="140"/>
        <end position="226"/>
    </location>
</feature>
<dbReference type="SUPFAM" id="SSF116726">
    <property type="entry name" value="TrkA C-terminal domain-like"/>
    <property type="match status" value="1"/>
</dbReference>
<dbReference type="PATRIC" id="fig|362837.3.peg.118"/>
<organism evidence="3 4">
    <name type="scientific">Spiroplasma cantharicola</name>
    <dbReference type="NCBI Taxonomy" id="362837"/>
    <lineage>
        <taxon>Bacteria</taxon>
        <taxon>Bacillati</taxon>
        <taxon>Mycoplasmatota</taxon>
        <taxon>Mollicutes</taxon>
        <taxon>Entomoplasmatales</taxon>
        <taxon>Spiroplasmataceae</taxon>
        <taxon>Spiroplasma</taxon>
    </lineage>
</organism>
<dbReference type="InterPro" id="IPR003148">
    <property type="entry name" value="RCK_N"/>
</dbReference>